<accession>A0A8K0HSG3</accession>
<feature type="domain" description="PB1" evidence="12">
    <location>
        <begin position="91"/>
        <end position="178"/>
    </location>
</feature>
<dbReference type="OrthoDB" id="1926344at2759"/>
<feature type="compositionally biased region" description="Basic and acidic residues" evidence="11">
    <location>
        <begin position="43"/>
        <end position="57"/>
    </location>
</feature>
<comment type="subunit">
    <text evidence="3 10">Homodimers and heterodimers.</text>
</comment>
<keyword evidence="8 10" id="KW-0927">Auxin signaling pathway</keyword>
<evidence type="ECO:0000313" key="14">
    <source>
        <dbReference type="Proteomes" id="UP000796880"/>
    </source>
</evidence>
<dbReference type="PANTHER" id="PTHR31734:SF227">
    <property type="entry name" value="AUXIN-RESPONSIVE PROTEIN IAA4"/>
    <property type="match status" value="1"/>
</dbReference>
<keyword evidence="4 10" id="KW-0678">Repressor</keyword>
<dbReference type="InterPro" id="IPR053793">
    <property type="entry name" value="PB1-like"/>
</dbReference>
<dbReference type="InterPro" id="IPR003311">
    <property type="entry name" value="AUX_IAA"/>
</dbReference>
<dbReference type="GO" id="GO:0006355">
    <property type="term" value="P:regulation of DNA-templated transcription"/>
    <property type="evidence" value="ECO:0007669"/>
    <property type="project" value="InterPro"/>
</dbReference>
<dbReference type="GO" id="GO:0009734">
    <property type="term" value="P:auxin-activated signaling pathway"/>
    <property type="evidence" value="ECO:0007669"/>
    <property type="project" value="UniProtKB-UniRule"/>
</dbReference>
<keyword evidence="14" id="KW-1185">Reference proteome</keyword>
<keyword evidence="5 10" id="KW-0805">Transcription regulation</keyword>
<evidence type="ECO:0000256" key="5">
    <source>
        <dbReference type="ARBA" id="ARBA00023015"/>
    </source>
</evidence>
<organism evidence="13 14">
    <name type="scientific">Rhamnella rubrinervis</name>
    <dbReference type="NCBI Taxonomy" id="2594499"/>
    <lineage>
        <taxon>Eukaryota</taxon>
        <taxon>Viridiplantae</taxon>
        <taxon>Streptophyta</taxon>
        <taxon>Embryophyta</taxon>
        <taxon>Tracheophyta</taxon>
        <taxon>Spermatophyta</taxon>
        <taxon>Magnoliopsida</taxon>
        <taxon>eudicotyledons</taxon>
        <taxon>Gunneridae</taxon>
        <taxon>Pentapetalae</taxon>
        <taxon>rosids</taxon>
        <taxon>fabids</taxon>
        <taxon>Rosales</taxon>
        <taxon>Rhamnaceae</taxon>
        <taxon>rhamnoid group</taxon>
        <taxon>Rhamneae</taxon>
        <taxon>Rhamnella</taxon>
    </lineage>
</organism>
<comment type="subcellular location">
    <subcellularLocation>
        <location evidence="1 10">Nucleus</location>
    </subcellularLocation>
</comment>
<dbReference type="Pfam" id="PF02309">
    <property type="entry name" value="AUX_IAA"/>
    <property type="match status" value="1"/>
</dbReference>
<gene>
    <name evidence="13" type="ORF">FNV43_RR01554</name>
</gene>
<dbReference type="SUPFAM" id="SSF54277">
    <property type="entry name" value="CAD &amp; PB1 domains"/>
    <property type="match status" value="1"/>
</dbReference>
<dbReference type="AlphaFoldDB" id="A0A8K0HSG3"/>
<dbReference type="PANTHER" id="PTHR31734">
    <property type="entry name" value="AUXIN-RESPONSIVE PROTEIN IAA17"/>
    <property type="match status" value="1"/>
</dbReference>
<evidence type="ECO:0000256" key="10">
    <source>
        <dbReference type="RuleBase" id="RU004549"/>
    </source>
</evidence>
<comment type="similarity">
    <text evidence="2 10">Belongs to the Aux/IAA family.</text>
</comment>
<evidence type="ECO:0000256" key="9">
    <source>
        <dbReference type="ARBA" id="ARBA00025283"/>
    </source>
</evidence>
<evidence type="ECO:0000256" key="2">
    <source>
        <dbReference type="ARBA" id="ARBA00006728"/>
    </source>
</evidence>
<sequence>MESKMAYENDLNLKATELRLGLPGTDECEDQALSGTVGNKKRPMPEKSEERESKDAETAPPAKAQIVGWPPVRSYRKNSLQQKKPEAEIAGMYVKVSMDGAPYLRKIDMRVYKGYPELLKALEDMFKFTVGEYSEREGYKGSEYVPTYEDKDGDWMLVGDVPWDMFMSSCKKLRIMKGSEARGLGCGA</sequence>
<evidence type="ECO:0000256" key="1">
    <source>
        <dbReference type="ARBA" id="ARBA00004123"/>
    </source>
</evidence>
<evidence type="ECO:0000259" key="12">
    <source>
        <dbReference type="PROSITE" id="PS51745"/>
    </source>
</evidence>
<comment type="function">
    <text evidence="9">Aux/IAA proteins are short-lived transcriptional factors that function as repressors of early auxin response genes at low auxin concentrations. Repression is thought to result from the interaction with auxin response factors (ARFs), proteins that bind to the auxin-responsive promoter element (AuxRE). Formation of heterodimers with ARF proteins may alter their ability to modulate early auxin response genes expression.</text>
</comment>
<dbReference type="PROSITE" id="PS51745">
    <property type="entry name" value="PB1"/>
    <property type="match status" value="1"/>
</dbReference>
<dbReference type="InterPro" id="IPR033389">
    <property type="entry name" value="AUX/IAA_dom"/>
</dbReference>
<reference evidence="13" key="1">
    <citation type="submission" date="2020-03" db="EMBL/GenBank/DDBJ databases">
        <title>A high-quality chromosome-level genome assembly of a woody plant with both climbing and erect habits, Rhamnella rubrinervis.</title>
        <authorList>
            <person name="Lu Z."/>
            <person name="Yang Y."/>
            <person name="Zhu X."/>
            <person name="Sun Y."/>
        </authorList>
    </citation>
    <scope>NUCLEOTIDE SEQUENCE</scope>
    <source>
        <strain evidence="13">BYM</strain>
        <tissue evidence="13">Leaf</tissue>
    </source>
</reference>
<comment type="caution">
    <text evidence="13">The sequence shown here is derived from an EMBL/GenBank/DDBJ whole genome shotgun (WGS) entry which is preliminary data.</text>
</comment>
<evidence type="ECO:0000256" key="6">
    <source>
        <dbReference type="ARBA" id="ARBA00023163"/>
    </source>
</evidence>
<name>A0A8K0HSG3_9ROSA</name>
<evidence type="ECO:0000256" key="8">
    <source>
        <dbReference type="ARBA" id="ARBA00023294"/>
    </source>
</evidence>
<feature type="region of interest" description="Disordered" evidence="11">
    <location>
        <begin position="21"/>
        <end position="63"/>
    </location>
</feature>
<evidence type="ECO:0000256" key="3">
    <source>
        <dbReference type="ARBA" id="ARBA00011726"/>
    </source>
</evidence>
<dbReference type="FunFam" id="3.10.20.90:FF:000078">
    <property type="entry name" value="Auxin-responsive protein"/>
    <property type="match status" value="1"/>
</dbReference>
<proteinExistence type="inferred from homology"/>
<dbReference type="GO" id="GO:0005634">
    <property type="term" value="C:nucleus"/>
    <property type="evidence" value="ECO:0007669"/>
    <property type="project" value="UniProtKB-SubCell"/>
</dbReference>
<dbReference type="Gene3D" id="3.10.20.90">
    <property type="entry name" value="Phosphatidylinositol 3-kinase Catalytic Subunit, Chain A, domain 1"/>
    <property type="match status" value="1"/>
</dbReference>
<evidence type="ECO:0000313" key="13">
    <source>
        <dbReference type="EMBL" id="KAF3456900.1"/>
    </source>
</evidence>
<protein>
    <recommendedName>
        <fullName evidence="10">Auxin-responsive protein</fullName>
    </recommendedName>
</protein>
<keyword evidence="7 10" id="KW-0539">Nucleus</keyword>
<evidence type="ECO:0000256" key="11">
    <source>
        <dbReference type="SAM" id="MobiDB-lite"/>
    </source>
</evidence>
<dbReference type="Proteomes" id="UP000796880">
    <property type="component" value="Unassembled WGS sequence"/>
</dbReference>
<evidence type="ECO:0000256" key="4">
    <source>
        <dbReference type="ARBA" id="ARBA00022491"/>
    </source>
</evidence>
<dbReference type="EMBL" id="VOIH02000001">
    <property type="protein sequence ID" value="KAF3456900.1"/>
    <property type="molecule type" value="Genomic_DNA"/>
</dbReference>
<evidence type="ECO:0000256" key="7">
    <source>
        <dbReference type="ARBA" id="ARBA00023242"/>
    </source>
</evidence>
<keyword evidence="6 10" id="KW-0804">Transcription</keyword>